<dbReference type="AlphaFoldDB" id="A0A1H6F6X9"/>
<proteinExistence type="predicted"/>
<evidence type="ECO:0000313" key="2">
    <source>
        <dbReference type="EMBL" id="SEH05273.1"/>
    </source>
</evidence>
<feature type="transmembrane region" description="Helical" evidence="1">
    <location>
        <begin position="12"/>
        <end position="30"/>
    </location>
</feature>
<evidence type="ECO:0000313" key="3">
    <source>
        <dbReference type="Proteomes" id="UP000236724"/>
    </source>
</evidence>
<keyword evidence="1" id="KW-0812">Transmembrane</keyword>
<keyword evidence="1" id="KW-0472">Membrane</keyword>
<dbReference type="Proteomes" id="UP000236724">
    <property type="component" value="Unassembled WGS sequence"/>
</dbReference>
<dbReference type="EMBL" id="FMSV02000181">
    <property type="protein sequence ID" value="SEH05273.1"/>
    <property type="molecule type" value="Genomic_DNA"/>
</dbReference>
<reference evidence="2 3" key="1">
    <citation type="submission" date="2016-10" db="EMBL/GenBank/DDBJ databases">
        <authorList>
            <person name="de Groot N.N."/>
        </authorList>
    </citation>
    <scope>NUCLEOTIDE SEQUENCE [LARGE SCALE GENOMIC DNA]</scope>
    <source>
        <strain evidence="2">MBHS1</strain>
    </source>
</reference>
<evidence type="ECO:0000256" key="1">
    <source>
        <dbReference type="SAM" id="Phobius"/>
    </source>
</evidence>
<keyword evidence="3" id="KW-1185">Reference proteome</keyword>
<keyword evidence="1" id="KW-1133">Transmembrane helix</keyword>
<accession>A0A1H6F6X9</accession>
<gene>
    <name evidence="2" type="ORF">MBHS_01126</name>
</gene>
<name>A0A1H6F6X9_9GAMM</name>
<sequence length="70" mass="8160">MRNYIDRILNIAVSKKLTVFLIGTVFISIGKIDGDQWLFLSVIYVGTQAVIDLSKEYFKRNDDEDYYGYN</sequence>
<dbReference type="RefSeq" id="WP_103919228.1">
    <property type="nucleotide sequence ID" value="NZ_FMSV02000181.1"/>
</dbReference>
<protein>
    <submittedName>
        <fullName evidence="2">Uncharacterized protein</fullName>
    </submittedName>
</protein>
<organism evidence="2 3">
    <name type="scientific">Candidatus Venteria ishoeyi</name>
    <dbReference type="NCBI Taxonomy" id="1899563"/>
    <lineage>
        <taxon>Bacteria</taxon>
        <taxon>Pseudomonadati</taxon>
        <taxon>Pseudomonadota</taxon>
        <taxon>Gammaproteobacteria</taxon>
        <taxon>Thiotrichales</taxon>
        <taxon>Thiotrichaceae</taxon>
        <taxon>Venteria</taxon>
    </lineage>
</organism>